<evidence type="ECO:0000313" key="3">
    <source>
        <dbReference type="Proteomes" id="UP000466535"/>
    </source>
</evidence>
<dbReference type="AlphaFoldDB" id="A0A6B0SXR6"/>
<dbReference type="Proteomes" id="UP000466535">
    <property type="component" value="Unassembled WGS sequence"/>
</dbReference>
<organism evidence="2 3">
    <name type="scientific">Halovenus carboxidivorans</name>
    <dbReference type="NCBI Taxonomy" id="2692199"/>
    <lineage>
        <taxon>Archaea</taxon>
        <taxon>Methanobacteriati</taxon>
        <taxon>Methanobacteriota</taxon>
        <taxon>Stenosarchaea group</taxon>
        <taxon>Halobacteria</taxon>
        <taxon>Halobacteriales</taxon>
        <taxon>Haloarculaceae</taxon>
        <taxon>Halovenus</taxon>
    </lineage>
</organism>
<feature type="region of interest" description="Disordered" evidence="1">
    <location>
        <begin position="171"/>
        <end position="191"/>
    </location>
</feature>
<dbReference type="Pfam" id="PF25254">
    <property type="entry name" value="DUF7856"/>
    <property type="match status" value="1"/>
</dbReference>
<protein>
    <submittedName>
        <fullName evidence="2">Uncharacterized protein</fullName>
    </submittedName>
</protein>
<dbReference type="OrthoDB" id="272011at2157"/>
<evidence type="ECO:0000313" key="2">
    <source>
        <dbReference type="EMBL" id="MXR50324.1"/>
    </source>
</evidence>
<gene>
    <name evidence="2" type="ORF">GRX03_01700</name>
</gene>
<reference evidence="2 3" key="1">
    <citation type="submission" date="2019-12" db="EMBL/GenBank/DDBJ databases">
        <title>Isolation and characterization of three novel carbon monoxide-oxidizing members of Halobacteria from salione crusts and soils.</title>
        <authorList>
            <person name="Myers M.R."/>
            <person name="King G.M."/>
        </authorList>
    </citation>
    <scope>NUCLEOTIDE SEQUENCE [LARGE SCALE GENOMIC DNA]</scope>
    <source>
        <strain evidence="2 3">WSH3</strain>
    </source>
</reference>
<evidence type="ECO:0000256" key="1">
    <source>
        <dbReference type="SAM" id="MobiDB-lite"/>
    </source>
</evidence>
<comment type="caution">
    <text evidence="2">The sequence shown here is derived from an EMBL/GenBank/DDBJ whole genome shotgun (WGS) entry which is preliminary data.</text>
</comment>
<accession>A0A6B0SXR6</accession>
<dbReference type="RefSeq" id="WP_159762466.1">
    <property type="nucleotide sequence ID" value="NZ_WUUT01000001.1"/>
</dbReference>
<keyword evidence="3" id="KW-1185">Reference proteome</keyword>
<dbReference type="InterPro" id="IPR057178">
    <property type="entry name" value="DUF7856"/>
</dbReference>
<sequence length="282" mass="31436">MICRIGSVVRSGQAVTVEQQIDAERIRAAITRSGPGGGHPSDCGEEPAVRIDCADPTPVHEYVGHIRPEMGLRARTALAVAGRTRGLDTPHDEEIERLEAELSSITVEESDLEDHREALADERRKLQRAREAVAETRGRLAASREHGLETDDLEAELRRRIQELAELETTATAATQRHEQHQAAARRRRDQRERRFALEDELENRRRDARRALVDQLEGEFAAAVRELSERQLDDPFECRPALAGLAVARLAEYDAPIVLETSQFESAAAARAWLGGPVLKL</sequence>
<name>A0A6B0SXR6_9EURY</name>
<dbReference type="EMBL" id="WUUT01000001">
    <property type="protein sequence ID" value="MXR50324.1"/>
    <property type="molecule type" value="Genomic_DNA"/>
</dbReference>
<proteinExistence type="predicted"/>